<dbReference type="EMBL" id="KC117377">
    <property type="protein sequence ID" value="AGC34431.1"/>
    <property type="molecule type" value="Genomic_DNA"/>
</dbReference>
<protein>
    <submittedName>
        <fullName evidence="1">Uncharacterized protein</fullName>
    </submittedName>
</protein>
<dbReference type="RefSeq" id="YP_007378967.1">
    <property type="nucleotide sequence ID" value="NC_020158.1"/>
</dbReference>
<name>L7THW4_9CAUD</name>
<dbReference type="KEGG" id="vg:14477303"/>
<evidence type="ECO:0000313" key="2">
    <source>
        <dbReference type="Proteomes" id="UP000011137"/>
    </source>
</evidence>
<proteinExistence type="predicted"/>
<accession>L7THW4</accession>
<organism evidence="1 2">
    <name type="scientific">Haloarcula vallismortis tailed virus 1</name>
    <dbReference type="NCBI Taxonomy" id="1262528"/>
    <lineage>
        <taxon>Viruses</taxon>
        <taxon>Duplodnaviria</taxon>
        <taxon>Heunggongvirae</taxon>
        <taxon>Uroviricota</taxon>
        <taxon>Caudoviricetes</taxon>
        <taxon>Thumleimavirales</taxon>
        <taxon>Druskaviridae</taxon>
        <taxon>Tredecimvirus</taxon>
        <taxon>Tredecimvirus thailandense</taxon>
        <taxon>Tredecimvirus HVTV1</taxon>
    </lineage>
</organism>
<dbReference type="GeneID" id="14477303"/>
<reference evidence="1 2" key="1">
    <citation type="journal article" date="2013" name="J. Virol.">
        <title>Insights into head-tailed viruses infecting extremely halophilic archaea.</title>
        <authorList>
            <person name="Pietila M.K."/>
            <person name="Laurinmaki P."/>
            <person name="Russell D.A."/>
            <person name="Ko C.C."/>
            <person name="Jacobs-Sera D."/>
            <person name="Butcher S.J."/>
            <person name="Bamford D.H."/>
            <person name="Hendrix R.W."/>
        </authorList>
    </citation>
    <scope>NUCLEOTIDE SEQUENCE [LARGE SCALE GENOMIC DNA]</scope>
</reference>
<sequence length="74" mass="8523">MMSGGYCDRHEIHANEFVQAEHEVVVGNSLWKLCDDCKDALHNWFGNYPTTHDHVARHQDTNGAILEDRMEDLV</sequence>
<evidence type="ECO:0000313" key="1">
    <source>
        <dbReference type="EMBL" id="AGC34431.1"/>
    </source>
</evidence>
<keyword evidence="2" id="KW-1185">Reference proteome</keyword>
<dbReference type="Proteomes" id="UP000011137">
    <property type="component" value="Segment"/>
</dbReference>
<gene>
    <name evidence="1" type="primary">62</name>
    <name evidence="1" type="ORF">HVTV1_62</name>
</gene>